<gene>
    <name evidence="6" type="ORF">P175DRAFT_0509719</name>
</gene>
<dbReference type="InterPro" id="IPR001138">
    <property type="entry name" value="Zn2Cys6_DnaBD"/>
</dbReference>
<keyword evidence="1" id="KW-0805">Transcription regulation</keyword>
<dbReference type="PANTHER" id="PTHR47657">
    <property type="entry name" value="STEROL REGULATORY ELEMENT-BINDING PROTEIN ECM22"/>
    <property type="match status" value="1"/>
</dbReference>
<dbReference type="GeneID" id="63815330"/>
<evidence type="ECO:0000313" key="7">
    <source>
        <dbReference type="Proteomes" id="UP000244073"/>
    </source>
</evidence>
<evidence type="ECO:0000259" key="5">
    <source>
        <dbReference type="PROSITE" id="PS50048"/>
    </source>
</evidence>
<evidence type="ECO:0000256" key="3">
    <source>
        <dbReference type="ARBA" id="ARBA00023163"/>
    </source>
</evidence>
<dbReference type="GO" id="GO:0008270">
    <property type="term" value="F:zinc ion binding"/>
    <property type="evidence" value="ECO:0007669"/>
    <property type="project" value="InterPro"/>
</dbReference>
<dbReference type="SUPFAM" id="SSF57701">
    <property type="entry name" value="Zn2/Cys6 DNA-binding domain"/>
    <property type="match status" value="1"/>
</dbReference>
<evidence type="ECO:0000256" key="2">
    <source>
        <dbReference type="ARBA" id="ARBA00023125"/>
    </source>
</evidence>
<evidence type="ECO:0000256" key="4">
    <source>
        <dbReference type="ARBA" id="ARBA00023242"/>
    </source>
</evidence>
<dbReference type="InterPro" id="IPR021858">
    <property type="entry name" value="Fun_TF"/>
</dbReference>
<dbReference type="AlphaFoldDB" id="A0A2T5LYC4"/>
<proteinExistence type="predicted"/>
<protein>
    <recommendedName>
        <fullName evidence="5">Zn(2)-C6 fungal-type domain-containing protein</fullName>
    </recommendedName>
</protein>
<dbReference type="RefSeq" id="XP_040752645.1">
    <property type="nucleotide sequence ID" value="XM_040898448.1"/>
</dbReference>
<dbReference type="SMART" id="SM00066">
    <property type="entry name" value="GAL4"/>
    <property type="match status" value="1"/>
</dbReference>
<comment type="caution">
    <text evidence="6">The sequence shown here is derived from an EMBL/GenBank/DDBJ whole genome shotgun (WGS) entry which is preliminary data.</text>
</comment>
<dbReference type="Gene3D" id="4.10.240.10">
    <property type="entry name" value="Zn(2)-C6 fungal-type DNA-binding domain"/>
    <property type="match status" value="1"/>
</dbReference>
<dbReference type="PANTHER" id="PTHR47657:SF13">
    <property type="entry name" value="ZN(2)-C6 FUNGAL-TYPE DOMAIN-CONTAINING PROTEIN-RELATED"/>
    <property type="match status" value="1"/>
</dbReference>
<dbReference type="Pfam" id="PF00172">
    <property type="entry name" value="Zn_clus"/>
    <property type="match status" value="1"/>
</dbReference>
<dbReference type="InterPro" id="IPR052400">
    <property type="entry name" value="Zn2-C6_fungal_TF"/>
</dbReference>
<dbReference type="GO" id="GO:0000981">
    <property type="term" value="F:DNA-binding transcription factor activity, RNA polymerase II-specific"/>
    <property type="evidence" value="ECO:0007669"/>
    <property type="project" value="InterPro"/>
</dbReference>
<sequence length="428" mass="48819">MEQMAKGKQVRSRRSHHKSRRGCLNCKKRHVKCDENRPFCSNCTDRDIICKFSRLDTAPIEESPPSSNAASSQGKRYRFLSGKYQEGTLSPNSASSPTREQSQSCVTSVGTQCNFSPTPSSGEISFADLRLFHHFTTTAFQTIVDHEDVHDVWQYHVVQWSFSFPPIFHLILAFSALHLAHEQRELRDKYIGQADDHFTSGVQSVSAMLSQINVNTCQQVYISAILVCFVYFGRGPRPGEFLVFNNRGSVESPVPLNGVKLILQLYGETISGNILKPKIRPPQHGITSLIQDELLEYATHMHTVQDLVKQETNDKSLIAVYMAVIQDLLMVATDIHEARSAQSPAVGFTQILMGWLFRLPERFMWLLGQKDQMALVIFAHWVLLLKYMRSVWFMVGWDTHVISGIRTFLHPTFEPWIQWPVSQIFNNE</sequence>
<reference evidence="6 7" key="1">
    <citation type="journal article" date="2018" name="Proc. Natl. Acad. Sci. U.S.A.">
        <title>Linking secondary metabolites to gene clusters through genome sequencing of six diverse Aspergillus species.</title>
        <authorList>
            <person name="Kaerboelling I."/>
            <person name="Vesth T.C."/>
            <person name="Frisvad J.C."/>
            <person name="Nybo J.L."/>
            <person name="Theobald S."/>
            <person name="Kuo A."/>
            <person name="Bowyer P."/>
            <person name="Matsuda Y."/>
            <person name="Mondo S."/>
            <person name="Lyhne E.K."/>
            <person name="Kogle M.E."/>
            <person name="Clum A."/>
            <person name="Lipzen A."/>
            <person name="Salamov A."/>
            <person name="Ngan C.Y."/>
            <person name="Daum C."/>
            <person name="Chiniquy J."/>
            <person name="Barry K."/>
            <person name="LaButti K."/>
            <person name="Haridas S."/>
            <person name="Simmons B.A."/>
            <person name="Magnuson J.K."/>
            <person name="Mortensen U.H."/>
            <person name="Larsen T.O."/>
            <person name="Grigoriev I.V."/>
            <person name="Baker S.E."/>
            <person name="Andersen M.R."/>
        </authorList>
    </citation>
    <scope>NUCLEOTIDE SEQUENCE [LARGE SCALE GENOMIC DNA]</scope>
    <source>
        <strain evidence="6 7">IBT 24754</strain>
    </source>
</reference>
<name>A0A2T5LYC4_9EURO</name>
<dbReference type="EMBL" id="MSFN02000004">
    <property type="protein sequence ID" value="PTU21253.1"/>
    <property type="molecule type" value="Genomic_DNA"/>
</dbReference>
<dbReference type="GO" id="GO:0003677">
    <property type="term" value="F:DNA binding"/>
    <property type="evidence" value="ECO:0007669"/>
    <property type="project" value="UniProtKB-KW"/>
</dbReference>
<organism evidence="6 7">
    <name type="scientific">Aspergillus ochraceoroseus IBT 24754</name>
    <dbReference type="NCBI Taxonomy" id="1392256"/>
    <lineage>
        <taxon>Eukaryota</taxon>
        <taxon>Fungi</taxon>
        <taxon>Dikarya</taxon>
        <taxon>Ascomycota</taxon>
        <taxon>Pezizomycotina</taxon>
        <taxon>Eurotiomycetes</taxon>
        <taxon>Eurotiomycetidae</taxon>
        <taxon>Eurotiales</taxon>
        <taxon>Aspergillaceae</taxon>
        <taxon>Aspergillus</taxon>
        <taxon>Aspergillus subgen. Nidulantes</taxon>
    </lineage>
</organism>
<dbReference type="OrthoDB" id="416217at2759"/>
<keyword evidence="3" id="KW-0804">Transcription</keyword>
<accession>A0A2T5LYC4</accession>
<keyword evidence="2" id="KW-0238">DNA-binding</keyword>
<dbReference type="Pfam" id="PF11951">
    <property type="entry name" value="Fungal_trans_2"/>
    <property type="match status" value="1"/>
</dbReference>
<dbReference type="InterPro" id="IPR036864">
    <property type="entry name" value="Zn2-C6_fun-type_DNA-bd_sf"/>
</dbReference>
<feature type="domain" description="Zn(2)-C6 fungal-type" evidence="5">
    <location>
        <begin position="22"/>
        <end position="52"/>
    </location>
</feature>
<evidence type="ECO:0000256" key="1">
    <source>
        <dbReference type="ARBA" id="ARBA00023015"/>
    </source>
</evidence>
<dbReference type="Proteomes" id="UP000244073">
    <property type="component" value="Unassembled WGS sequence"/>
</dbReference>
<dbReference type="VEuPathDB" id="FungiDB:P175DRAFT_0509719"/>
<keyword evidence="4" id="KW-0539">Nucleus</keyword>
<dbReference type="PROSITE" id="PS50048">
    <property type="entry name" value="ZN2_CY6_FUNGAL_2"/>
    <property type="match status" value="1"/>
</dbReference>
<dbReference type="CDD" id="cd00067">
    <property type="entry name" value="GAL4"/>
    <property type="match status" value="1"/>
</dbReference>
<evidence type="ECO:0000313" key="6">
    <source>
        <dbReference type="EMBL" id="PTU21253.1"/>
    </source>
</evidence>
<dbReference type="PROSITE" id="PS00463">
    <property type="entry name" value="ZN2_CY6_FUNGAL_1"/>
    <property type="match status" value="1"/>
</dbReference>